<dbReference type="SUPFAM" id="SSF55486">
    <property type="entry name" value="Metalloproteases ('zincins'), catalytic domain"/>
    <property type="match status" value="1"/>
</dbReference>
<protein>
    <submittedName>
        <fullName evidence="10">Zinc metalloprotease</fullName>
    </submittedName>
</protein>
<organism evidence="10 11">
    <name type="scientific">Aquimarina celericrescens</name>
    <dbReference type="NCBI Taxonomy" id="1964542"/>
    <lineage>
        <taxon>Bacteria</taxon>
        <taxon>Pseudomonadati</taxon>
        <taxon>Bacteroidota</taxon>
        <taxon>Flavobacteriia</taxon>
        <taxon>Flavobacteriales</taxon>
        <taxon>Flavobacteriaceae</taxon>
        <taxon>Aquimarina</taxon>
    </lineage>
</organism>
<keyword evidence="2" id="KW-0645">Protease</keyword>
<dbReference type="PROSITE" id="PS51257">
    <property type="entry name" value="PROKAR_LIPOPROTEIN"/>
    <property type="match status" value="1"/>
</dbReference>
<evidence type="ECO:0000256" key="3">
    <source>
        <dbReference type="ARBA" id="ARBA00022723"/>
    </source>
</evidence>
<reference evidence="11" key="1">
    <citation type="journal article" date="2019" name="Int. J. Syst. Evol. Microbiol.">
        <title>The Global Catalogue of Microorganisms (GCM) 10K type strain sequencing project: providing services to taxonomists for standard genome sequencing and annotation.</title>
        <authorList>
            <consortium name="The Broad Institute Genomics Platform"/>
            <consortium name="The Broad Institute Genome Sequencing Center for Infectious Disease"/>
            <person name="Wu L."/>
            <person name="Ma J."/>
        </authorList>
    </citation>
    <scope>NUCLEOTIDE SEQUENCE [LARGE SCALE GENOMIC DNA]</scope>
    <source>
        <strain evidence="11">DT92</strain>
    </source>
</reference>
<evidence type="ECO:0000256" key="5">
    <source>
        <dbReference type="ARBA" id="ARBA00022801"/>
    </source>
</evidence>
<name>A0ABW5AWT9_9FLAO</name>
<keyword evidence="6" id="KW-0862">Zinc</keyword>
<accession>A0ABW5AWT9</accession>
<dbReference type="RefSeq" id="WP_378319284.1">
    <property type="nucleotide sequence ID" value="NZ_JBHUHY010000003.1"/>
</dbReference>
<evidence type="ECO:0000256" key="1">
    <source>
        <dbReference type="ARBA" id="ARBA00008721"/>
    </source>
</evidence>
<dbReference type="Gene3D" id="3.40.390.10">
    <property type="entry name" value="Collagenase (Catalytic Domain)"/>
    <property type="match status" value="1"/>
</dbReference>
<evidence type="ECO:0000313" key="11">
    <source>
        <dbReference type="Proteomes" id="UP001597344"/>
    </source>
</evidence>
<sequence length="337" mass="37758">MQRTILISVFLTLAYFFLSGCGNSKKEKQEVNNVSEETENPHNTQKDSVIRCSTMEVLQKHMAKNPGLREKMEAIENHCQTFVQLRKSGKMQDLDTIMIPTVVHVIYSNENENISDEQIYSQIEVLNQDFTKSNTDLDQIPEEFSSLSTNTKIHFDLDSIIRVSSTRTAWGTGDQMKFSSVGGSDVIDSSKNLNIWVCNIGVGILGYAQFPGDNAMTDGIVVSPQFFGTMGSATAPFDKGRTTTHEVGHWLNLRHIWGDGNCSLDDFVEDTPPSDGPNYGCPTYPTVRCNTNDMTMNYMDYSDDACMHMFTEGQKNRMRAVFAEGGPRESFVKSMIP</sequence>
<dbReference type="PANTHER" id="PTHR47466:SF1">
    <property type="entry name" value="METALLOPROTEASE MEP1 (AFU_ORTHOLOGUE AFUA_1G07730)-RELATED"/>
    <property type="match status" value="1"/>
</dbReference>
<dbReference type="InterPro" id="IPR024079">
    <property type="entry name" value="MetalloPept_cat_dom_sf"/>
</dbReference>
<keyword evidence="5" id="KW-0378">Hydrolase</keyword>
<evidence type="ECO:0000256" key="4">
    <source>
        <dbReference type="ARBA" id="ARBA00022729"/>
    </source>
</evidence>
<evidence type="ECO:0000259" key="9">
    <source>
        <dbReference type="Pfam" id="PF05572"/>
    </source>
</evidence>
<keyword evidence="11" id="KW-1185">Reference proteome</keyword>
<dbReference type="EMBL" id="JBHUHY010000003">
    <property type="protein sequence ID" value="MFD2186306.1"/>
    <property type="molecule type" value="Genomic_DNA"/>
</dbReference>
<keyword evidence="7 10" id="KW-0482">Metalloprotease</keyword>
<evidence type="ECO:0000313" key="10">
    <source>
        <dbReference type="EMBL" id="MFD2186306.1"/>
    </source>
</evidence>
<evidence type="ECO:0000256" key="7">
    <source>
        <dbReference type="ARBA" id="ARBA00023049"/>
    </source>
</evidence>
<dbReference type="PANTHER" id="PTHR47466">
    <property type="match status" value="1"/>
</dbReference>
<comment type="caution">
    <text evidence="10">The sequence shown here is derived from an EMBL/GenBank/DDBJ whole genome shotgun (WGS) entry which is preliminary data.</text>
</comment>
<dbReference type="Proteomes" id="UP001597344">
    <property type="component" value="Unassembled WGS sequence"/>
</dbReference>
<dbReference type="GO" id="GO:0008237">
    <property type="term" value="F:metallopeptidase activity"/>
    <property type="evidence" value="ECO:0007669"/>
    <property type="project" value="UniProtKB-KW"/>
</dbReference>
<dbReference type="CDD" id="cd04275">
    <property type="entry name" value="ZnMc_pappalysin_like"/>
    <property type="match status" value="1"/>
</dbReference>
<keyword evidence="3" id="KW-0479">Metal-binding</keyword>
<evidence type="ECO:0000256" key="6">
    <source>
        <dbReference type="ARBA" id="ARBA00022833"/>
    </source>
</evidence>
<comment type="similarity">
    <text evidence="1">Belongs to the peptidase M43B family.</text>
</comment>
<evidence type="ECO:0000256" key="2">
    <source>
        <dbReference type="ARBA" id="ARBA00022670"/>
    </source>
</evidence>
<dbReference type="InterPro" id="IPR008754">
    <property type="entry name" value="Peptidase_M43"/>
</dbReference>
<keyword evidence="4" id="KW-0732">Signal</keyword>
<evidence type="ECO:0000256" key="8">
    <source>
        <dbReference type="ARBA" id="ARBA00023157"/>
    </source>
</evidence>
<feature type="domain" description="Peptidase M43 pregnancy-associated plasma-A" evidence="9">
    <location>
        <begin position="186"/>
        <end position="322"/>
    </location>
</feature>
<proteinExistence type="inferred from homology"/>
<dbReference type="Pfam" id="PF05572">
    <property type="entry name" value="Peptidase_M43"/>
    <property type="match status" value="1"/>
</dbReference>
<keyword evidence="8" id="KW-1015">Disulfide bond</keyword>
<gene>
    <name evidence="10" type="ORF">ACFSJT_05845</name>
</gene>